<protein>
    <submittedName>
        <fullName evidence="8">Integral membrane protein</fullName>
    </submittedName>
</protein>
<name>A0A239YUT4_9STAP</name>
<feature type="transmembrane region" description="Helical" evidence="7">
    <location>
        <begin position="20"/>
        <end position="46"/>
    </location>
</feature>
<gene>
    <name evidence="8" type="ORF">SAMEA4384403_00806</name>
</gene>
<evidence type="ECO:0000256" key="3">
    <source>
        <dbReference type="ARBA" id="ARBA00022475"/>
    </source>
</evidence>
<dbReference type="PANTHER" id="PTHR40064">
    <property type="entry name" value="MEMBRANE PROTEIN-RELATED"/>
    <property type="match status" value="1"/>
</dbReference>
<evidence type="ECO:0000313" key="9">
    <source>
        <dbReference type="Proteomes" id="UP000242084"/>
    </source>
</evidence>
<sequence length="335" mass="38134">MKENWITRLIGARIIKTGLATFLTGLICMSLNLNPIFAVITSIVTIEPTAKASLKKAFVRFPASILGAFIAVISTFFFGESPLSYSLAATVTILICYQLKLMDGMLVAAITAVAMVPVIHDAFVYNFVSRLATTTIGLATAGLVNFVVLPPKYINQIEQINHDMENKILEIYTNRLKELLLGEYVSNISMKRMSALQQSASKIEQLIKYQKEEYDYHRTKKESKAYIRKVEMTYHTNRLLNAHLLNLIYLPENTHMIFTEQERIAISKFIKAYEALLQTHKYYKPKKSATTLKNSVKGLNEFDINQIKSHLIYEILMIDKIINERYGKSIESKSK</sequence>
<evidence type="ECO:0000256" key="2">
    <source>
        <dbReference type="ARBA" id="ARBA00006544"/>
    </source>
</evidence>
<keyword evidence="5 7" id="KW-1133">Transmembrane helix</keyword>
<feature type="transmembrane region" description="Helical" evidence="7">
    <location>
        <begin position="58"/>
        <end position="77"/>
    </location>
</feature>
<dbReference type="RefSeq" id="WP_095087078.1">
    <property type="nucleotide sequence ID" value="NZ_BMDM01000006.1"/>
</dbReference>
<organism evidence="8 9">
    <name type="scientific">Mammaliicoccus stepanovicii</name>
    <dbReference type="NCBI Taxonomy" id="643214"/>
    <lineage>
        <taxon>Bacteria</taxon>
        <taxon>Bacillati</taxon>
        <taxon>Bacillota</taxon>
        <taxon>Bacilli</taxon>
        <taxon>Bacillales</taxon>
        <taxon>Staphylococcaceae</taxon>
        <taxon>Mammaliicoccus</taxon>
    </lineage>
</organism>
<evidence type="ECO:0000256" key="5">
    <source>
        <dbReference type="ARBA" id="ARBA00022989"/>
    </source>
</evidence>
<evidence type="ECO:0000256" key="7">
    <source>
        <dbReference type="SAM" id="Phobius"/>
    </source>
</evidence>
<reference evidence="8 9" key="1">
    <citation type="submission" date="2017-06" db="EMBL/GenBank/DDBJ databases">
        <authorList>
            <consortium name="Pathogen Informatics"/>
        </authorList>
    </citation>
    <scope>NUCLEOTIDE SEQUENCE [LARGE SCALE GENOMIC DNA]</scope>
    <source>
        <strain evidence="8 9">NCTC13839</strain>
    </source>
</reference>
<feature type="transmembrane region" description="Helical" evidence="7">
    <location>
        <begin position="106"/>
        <end position="125"/>
    </location>
</feature>
<evidence type="ECO:0000256" key="4">
    <source>
        <dbReference type="ARBA" id="ARBA00022692"/>
    </source>
</evidence>
<dbReference type="PANTHER" id="PTHR40064:SF1">
    <property type="entry name" value="MEMBRANE PROTEIN"/>
    <property type="match status" value="1"/>
</dbReference>
<dbReference type="Pfam" id="PF06081">
    <property type="entry name" value="ArAE_1"/>
    <property type="match status" value="1"/>
</dbReference>
<dbReference type="InterPro" id="IPR052984">
    <property type="entry name" value="UPF0421"/>
</dbReference>
<dbReference type="KEGG" id="sste:SAMEA4384403_0806"/>
<evidence type="ECO:0000313" key="8">
    <source>
        <dbReference type="EMBL" id="SNV62146.1"/>
    </source>
</evidence>
<keyword evidence="6 7" id="KW-0472">Membrane</keyword>
<comment type="similarity">
    <text evidence="2">Belongs to the UPF0421 family.</text>
</comment>
<proteinExistence type="inferred from homology"/>
<dbReference type="EMBL" id="LT906462">
    <property type="protein sequence ID" value="SNV62146.1"/>
    <property type="molecule type" value="Genomic_DNA"/>
</dbReference>
<keyword evidence="4 7" id="KW-0812">Transmembrane</keyword>
<evidence type="ECO:0000256" key="6">
    <source>
        <dbReference type="ARBA" id="ARBA00023136"/>
    </source>
</evidence>
<feature type="transmembrane region" description="Helical" evidence="7">
    <location>
        <begin position="131"/>
        <end position="149"/>
    </location>
</feature>
<accession>A0A239YUT4</accession>
<dbReference type="InterPro" id="IPR010343">
    <property type="entry name" value="ArAE_1"/>
</dbReference>
<comment type="subcellular location">
    <subcellularLocation>
        <location evidence="1">Cell membrane</location>
        <topology evidence="1">Multi-pass membrane protein</topology>
    </subcellularLocation>
</comment>
<dbReference type="AlphaFoldDB" id="A0A239YUT4"/>
<keyword evidence="9" id="KW-1185">Reference proteome</keyword>
<evidence type="ECO:0000256" key="1">
    <source>
        <dbReference type="ARBA" id="ARBA00004651"/>
    </source>
</evidence>
<keyword evidence="3" id="KW-1003">Cell membrane</keyword>
<dbReference type="Proteomes" id="UP000242084">
    <property type="component" value="Chromosome 1"/>
</dbReference>
<dbReference type="GO" id="GO:0005886">
    <property type="term" value="C:plasma membrane"/>
    <property type="evidence" value="ECO:0007669"/>
    <property type="project" value="UniProtKB-SubCell"/>
</dbReference>
<dbReference type="OrthoDB" id="2690036at2"/>